<dbReference type="Proteomes" id="UP000076632">
    <property type="component" value="Unassembled WGS sequence"/>
</dbReference>
<evidence type="ECO:0000256" key="1">
    <source>
        <dbReference type="SAM" id="Phobius"/>
    </source>
</evidence>
<evidence type="ECO:0000313" key="2">
    <source>
        <dbReference type="EMBL" id="KZF18877.1"/>
    </source>
</evidence>
<keyword evidence="1" id="KW-0812">Transmembrane</keyword>
<dbReference type="GeneID" id="28901833"/>
<organism evidence="2 3">
    <name type="scientific">Xylona heveae (strain CBS 132557 / TC161)</name>
    <dbReference type="NCBI Taxonomy" id="1328760"/>
    <lineage>
        <taxon>Eukaryota</taxon>
        <taxon>Fungi</taxon>
        <taxon>Dikarya</taxon>
        <taxon>Ascomycota</taxon>
        <taxon>Pezizomycotina</taxon>
        <taxon>Xylonomycetes</taxon>
        <taxon>Xylonales</taxon>
        <taxon>Xylonaceae</taxon>
        <taxon>Xylona</taxon>
    </lineage>
</organism>
<proteinExistence type="predicted"/>
<keyword evidence="3" id="KW-1185">Reference proteome</keyword>
<dbReference type="InParanoid" id="A0A164ZAT4"/>
<sequence>MKQAFCTYNGDPSMRQLTNGADRIIVHRMAVAGLSFYDVDSVGEQLQDKEREKTSHVKDAKHGISSSGSRIWPEKSRTCALCLEPEITCMESPPSSSQPCSQRGRPSTSNMAALTLGGVGREYSRRWLGRQFNLRFTKSRKMISHHPVNILVKFSLTSSFILLGWFPATASQTRLAKARYLY</sequence>
<keyword evidence="1" id="KW-1133">Transmembrane helix</keyword>
<dbReference type="RefSeq" id="XP_018184432.1">
    <property type="nucleotide sequence ID" value="XM_018336696.1"/>
</dbReference>
<feature type="transmembrane region" description="Helical" evidence="1">
    <location>
        <begin position="148"/>
        <end position="166"/>
    </location>
</feature>
<reference evidence="2 3" key="1">
    <citation type="journal article" date="2016" name="Fungal Biol.">
        <title>The genome of Xylona heveae provides a window into fungal endophytism.</title>
        <authorList>
            <person name="Gazis R."/>
            <person name="Kuo A."/>
            <person name="Riley R."/>
            <person name="LaButti K."/>
            <person name="Lipzen A."/>
            <person name="Lin J."/>
            <person name="Amirebrahimi M."/>
            <person name="Hesse C.N."/>
            <person name="Spatafora J.W."/>
            <person name="Henrissat B."/>
            <person name="Hainaut M."/>
            <person name="Grigoriev I.V."/>
            <person name="Hibbett D.S."/>
        </authorList>
    </citation>
    <scope>NUCLEOTIDE SEQUENCE [LARGE SCALE GENOMIC DNA]</scope>
    <source>
        <strain evidence="2 3">TC161</strain>
    </source>
</reference>
<dbReference type="EMBL" id="KV407469">
    <property type="protein sequence ID" value="KZF18877.1"/>
    <property type="molecule type" value="Genomic_DNA"/>
</dbReference>
<evidence type="ECO:0000313" key="3">
    <source>
        <dbReference type="Proteomes" id="UP000076632"/>
    </source>
</evidence>
<accession>A0A164ZAT4</accession>
<protein>
    <submittedName>
        <fullName evidence="2">Uncharacterized protein</fullName>
    </submittedName>
</protein>
<name>A0A164ZAT4_XYLHT</name>
<keyword evidence="1" id="KW-0472">Membrane</keyword>
<gene>
    <name evidence="2" type="ORF">L228DRAFT_54910</name>
</gene>
<dbReference type="AlphaFoldDB" id="A0A164ZAT4"/>